<sequence length="65" mass="7098">MNSSRSVRWKDSAPVSSKPKERLMGLPRMVGLGGLVSARPVQARVGSRVPIERMGLWIPKVGRTA</sequence>
<reference evidence="2" key="1">
    <citation type="submission" date="2023-12" db="EMBL/GenBank/DDBJ databases">
        <title>Genome assembly of Anisodus tanguticus.</title>
        <authorList>
            <person name="Wang Y.-J."/>
        </authorList>
    </citation>
    <scope>NUCLEOTIDE SEQUENCE</scope>
    <source>
        <strain evidence="2">KB-2021</strain>
        <tissue evidence="2">Leaf</tissue>
    </source>
</reference>
<name>A0AAE1VDU9_9SOLA</name>
<organism evidence="2 3">
    <name type="scientific">Anisodus tanguticus</name>
    <dbReference type="NCBI Taxonomy" id="243964"/>
    <lineage>
        <taxon>Eukaryota</taxon>
        <taxon>Viridiplantae</taxon>
        <taxon>Streptophyta</taxon>
        <taxon>Embryophyta</taxon>
        <taxon>Tracheophyta</taxon>
        <taxon>Spermatophyta</taxon>
        <taxon>Magnoliopsida</taxon>
        <taxon>eudicotyledons</taxon>
        <taxon>Gunneridae</taxon>
        <taxon>Pentapetalae</taxon>
        <taxon>asterids</taxon>
        <taxon>lamiids</taxon>
        <taxon>Solanales</taxon>
        <taxon>Solanaceae</taxon>
        <taxon>Solanoideae</taxon>
        <taxon>Hyoscyameae</taxon>
        <taxon>Anisodus</taxon>
    </lineage>
</organism>
<dbReference type="EMBL" id="JAVYJV010000012">
    <property type="protein sequence ID" value="KAK4356920.1"/>
    <property type="molecule type" value="Genomic_DNA"/>
</dbReference>
<evidence type="ECO:0000313" key="2">
    <source>
        <dbReference type="EMBL" id="KAK4356920.1"/>
    </source>
</evidence>
<protein>
    <submittedName>
        <fullName evidence="2">Uncharacterized protein</fullName>
    </submittedName>
</protein>
<keyword evidence="3" id="KW-1185">Reference proteome</keyword>
<dbReference type="AlphaFoldDB" id="A0AAE1VDU9"/>
<dbReference type="Proteomes" id="UP001291623">
    <property type="component" value="Unassembled WGS sequence"/>
</dbReference>
<feature type="region of interest" description="Disordered" evidence="1">
    <location>
        <begin position="1"/>
        <end position="20"/>
    </location>
</feature>
<evidence type="ECO:0000256" key="1">
    <source>
        <dbReference type="SAM" id="MobiDB-lite"/>
    </source>
</evidence>
<accession>A0AAE1VDU9</accession>
<comment type="caution">
    <text evidence="2">The sequence shown here is derived from an EMBL/GenBank/DDBJ whole genome shotgun (WGS) entry which is preliminary data.</text>
</comment>
<evidence type="ECO:0000313" key="3">
    <source>
        <dbReference type="Proteomes" id="UP001291623"/>
    </source>
</evidence>
<proteinExistence type="predicted"/>
<gene>
    <name evidence="2" type="ORF">RND71_022530</name>
</gene>